<dbReference type="Pfam" id="PF13439">
    <property type="entry name" value="Glyco_transf_4"/>
    <property type="match status" value="1"/>
</dbReference>
<evidence type="ECO:0000259" key="1">
    <source>
        <dbReference type="Pfam" id="PF00534"/>
    </source>
</evidence>
<accession>A0A1F6AQI9</accession>
<evidence type="ECO:0008006" key="5">
    <source>
        <dbReference type="Google" id="ProtNLM"/>
    </source>
</evidence>
<comment type="caution">
    <text evidence="3">The sequence shown here is derived from an EMBL/GenBank/DDBJ whole genome shotgun (WGS) entry which is preliminary data.</text>
</comment>
<dbReference type="PANTHER" id="PTHR45947">
    <property type="entry name" value="SULFOQUINOVOSYL TRANSFERASE SQD2"/>
    <property type="match status" value="1"/>
</dbReference>
<sequence>MKILQINKFYHIHGGTDRYFFEVSKLLKKHNHKVAFFSTEDKKNNKTKWSKFFVENFSFDKTNINNFFRLFPNYIFSLSAYNKINQLLDYFQPDLVHLHSIYHHLTPSILIALKNRNIPIVQTVEDYHLVSPNYNLFHDGGICEITKPNKFHKSAFHKCVKGSYLYSFAEVVEKYIYYILGWERNYVDYFIAPSLFTKYKLVEYDIDSNKIIYLPHFVEDTRYAIEYSKGNYILYFGRLSPEKGLEYLIETMKRLPKINLRIVGTGEEDYEAKLKKLSYNQKNIRYYGYKNNNELRRIISGSRFTILPSVWYEVFGLSILESFASRKPVIASNIGGIPETIKHGYNGFLFEPQNMDDLTNKINLLWSNLKLCKAMGSNAREYVERNFGPEKHYEKLMEIYRLAIKKHK</sequence>
<protein>
    <recommendedName>
        <fullName evidence="5">Glycosyl transferase family 1 domain-containing protein</fullName>
    </recommendedName>
</protein>
<organism evidence="3 4">
    <name type="scientific">Candidatus Gottesmanbacteria bacterium RIFCSPLOWO2_01_FULL_39_12b</name>
    <dbReference type="NCBI Taxonomy" id="1798388"/>
    <lineage>
        <taxon>Bacteria</taxon>
        <taxon>Candidatus Gottesmaniibacteriota</taxon>
    </lineage>
</organism>
<feature type="domain" description="Glycosyl transferase family 1" evidence="1">
    <location>
        <begin position="227"/>
        <end position="381"/>
    </location>
</feature>
<dbReference type="AlphaFoldDB" id="A0A1F6AQI9"/>
<dbReference type="Pfam" id="PF00534">
    <property type="entry name" value="Glycos_transf_1"/>
    <property type="match status" value="1"/>
</dbReference>
<dbReference type="Gene3D" id="3.40.50.2000">
    <property type="entry name" value="Glycogen Phosphorylase B"/>
    <property type="match status" value="2"/>
</dbReference>
<gene>
    <name evidence="3" type="ORF">A2960_02300</name>
</gene>
<dbReference type="InterPro" id="IPR028098">
    <property type="entry name" value="Glyco_trans_4-like_N"/>
</dbReference>
<evidence type="ECO:0000313" key="4">
    <source>
        <dbReference type="Proteomes" id="UP000176609"/>
    </source>
</evidence>
<dbReference type="InterPro" id="IPR050194">
    <property type="entry name" value="Glycosyltransferase_grp1"/>
</dbReference>
<dbReference type="EMBL" id="MFJR01000007">
    <property type="protein sequence ID" value="OGG26955.1"/>
    <property type="molecule type" value="Genomic_DNA"/>
</dbReference>
<evidence type="ECO:0000259" key="2">
    <source>
        <dbReference type="Pfam" id="PF13439"/>
    </source>
</evidence>
<evidence type="ECO:0000313" key="3">
    <source>
        <dbReference type="EMBL" id="OGG26955.1"/>
    </source>
</evidence>
<dbReference type="PANTHER" id="PTHR45947:SF13">
    <property type="entry name" value="TRANSFERASE"/>
    <property type="match status" value="1"/>
</dbReference>
<proteinExistence type="predicted"/>
<dbReference type="InterPro" id="IPR001296">
    <property type="entry name" value="Glyco_trans_1"/>
</dbReference>
<feature type="domain" description="Glycosyltransferase subfamily 4-like N-terminal" evidence="2">
    <location>
        <begin position="14"/>
        <end position="221"/>
    </location>
</feature>
<dbReference type="Proteomes" id="UP000176609">
    <property type="component" value="Unassembled WGS sequence"/>
</dbReference>
<name>A0A1F6AQI9_9BACT</name>
<reference evidence="3 4" key="1">
    <citation type="journal article" date="2016" name="Nat. Commun.">
        <title>Thousands of microbial genomes shed light on interconnected biogeochemical processes in an aquifer system.</title>
        <authorList>
            <person name="Anantharaman K."/>
            <person name="Brown C.T."/>
            <person name="Hug L.A."/>
            <person name="Sharon I."/>
            <person name="Castelle C.J."/>
            <person name="Probst A.J."/>
            <person name="Thomas B.C."/>
            <person name="Singh A."/>
            <person name="Wilkins M.J."/>
            <person name="Karaoz U."/>
            <person name="Brodie E.L."/>
            <person name="Williams K.H."/>
            <person name="Hubbard S.S."/>
            <person name="Banfield J.F."/>
        </authorList>
    </citation>
    <scope>NUCLEOTIDE SEQUENCE [LARGE SCALE GENOMIC DNA]</scope>
</reference>
<dbReference type="SUPFAM" id="SSF53756">
    <property type="entry name" value="UDP-Glycosyltransferase/glycogen phosphorylase"/>
    <property type="match status" value="1"/>
</dbReference>
<dbReference type="GO" id="GO:0016757">
    <property type="term" value="F:glycosyltransferase activity"/>
    <property type="evidence" value="ECO:0007669"/>
    <property type="project" value="InterPro"/>
</dbReference>
<dbReference type="CDD" id="cd03801">
    <property type="entry name" value="GT4_PimA-like"/>
    <property type="match status" value="1"/>
</dbReference>